<dbReference type="Proteomes" id="UP000003560">
    <property type="component" value="Unassembled WGS sequence"/>
</dbReference>
<sequence length="59" mass="6458">MARDVAVAGHGAFGPRGQASVRPGMEVEHEKAGAREGDAGARRRETLCLAVFTPRRWRR</sequence>
<evidence type="ECO:0000256" key="1">
    <source>
        <dbReference type="SAM" id="MobiDB-lite"/>
    </source>
</evidence>
<dbReference type="EMBL" id="ABXJ01000148">
    <property type="protein sequence ID" value="EEA89347.1"/>
    <property type="molecule type" value="Genomic_DNA"/>
</dbReference>
<feature type="compositionally biased region" description="Basic and acidic residues" evidence="1">
    <location>
        <begin position="25"/>
        <end position="40"/>
    </location>
</feature>
<organism evidence="2 3">
    <name type="scientific">Collinsella stercoris DSM 13279</name>
    <dbReference type="NCBI Taxonomy" id="445975"/>
    <lineage>
        <taxon>Bacteria</taxon>
        <taxon>Bacillati</taxon>
        <taxon>Actinomycetota</taxon>
        <taxon>Coriobacteriia</taxon>
        <taxon>Coriobacteriales</taxon>
        <taxon>Coriobacteriaceae</taxon>
        <taxon>Collinsella</taxon>
    </lineage>
</organism>
<evidence type="ECO:0000313" key="3">
    <source>
        <dbReference type="Proteomes" id="UP000003560"/>
    </source>
</evidence>
<feature type="region of interest" description="Disordered" evidence="1">
    <location>
        <begin position="1"/>
        <end position="40"/>
    </location>
</feature>
<keyword evidence="3" id="KW-1185">Reference proteome</keyword>
<dbReference type="HOGENOM" id="CLU_2952481_0_0_11"/>
<reference evidence="2 3" key="1">
    <citation type="submission" date="2008-10" db="EMBL/GenBank/DDBJ databases">
        <title>Draft genome sequence of Collinsella stercoris (DSM 13279).</title>
        <authorList>
            <person name="Sudarsanam P."/>
            <person name="Ley R."/>
            <person name="Guruge J."/>
            <person name="Turnbaugh P.J."/>
            <person name="Mahowald M."/>
            <person name="Liep D."/>
            <person name="Gordon J."/>
        </authorList>
    </citation>
    <scope>NUCLEOTIDE SEQUENCE [LARGE SCALE GENOMIC DNA]</scope>
    <source>
        <strain evidence="2 3">DSM 13279</strain>
    </source>
</reference>
<gene>
    <name evidence="2" type="ORF">COLSTE_02464</name>
</gene>
<dbReference type="AlphaFoldDB" id="B6GEC7"/>
<evidence type="ECO:0000313" key="2">
    <source>
        <dbReference type="EMBL" id="EEA89347.1"/>
    </source>
</evidence>
<comment type="caution">
    <text evidence="2">The sequence shown here is derived from an EMBL/GenBank/DDBJ whole genome shotgun (WGS) entry which is preliminary data.</text>
</comment>
<name>B6GEC7_9ACTN</name>
<protein>
    <submittedName>
        <fullName evidence="2">Uncharacterized protein</fullName>
    </submittedName>
</protein>
<accession>B6GEC7</accession>
<proteinExistence type="predicted"/>
<reference evidence="2 3" key="2">
    <citation type="submission" date="2008-10" db="EMBL/GenBank/DDBJ databases">
        <authorList>
            <person name="Fulton L."/>
            <person name="Clifton S."/>
            <person name="Fulton B."/>
            <person name="Xu J."/>
            <person name="Minx P."/>
            <person name="Pepin K.H."/>
            <person name="Johnson M."/>
            <person name="Thiruvilangam P."/>
            <person name="Bhonagiri V."/>
            <person name="Nash W.E."/>
            <person name="Mardis E.R."/>
            <person name="Wilson R.K."/>
        </authorList>
    </citation>
    <scope>NUCLEOTIDE SEQUENCE [LARGE SCALE GENOMIC DNA]</scope>
    <source>
        <strain evidence="2 3">DSM 13279</strain>
    </source>
</reference>
<dbReference type="STRING" id="445975.COLSTE_02464"/>